<name>A0A345EFV6_9EURY</name>
<organism evidence="2 3">
    <name type="scientific">Haloplanus rubicundus</name>
    <dbReference type="NCBI Taxonomy" id="1547898"/>
    <lineage>
        <taxon>Archaea</taxon>
        <taxon>Methanobacteriati</taxon>
        <taxon>Methanobacteriota</taxon>
        <taxon>Stenosarchaea group</taxon>
        <taxon>Halobacteria</taxon>
        <taxon>Halobacteriales</taxon>
        <taxon>Haloferacaceae</taxon>
        <taxon>Haloplanus</taxon>
    </lineage>
</organism>
<dbReference type="Proteomes" id="UP000252985">
    <property type="component" value="Chromosome"/>
</dbReference>
<evidence type="ECO:0000313" key="3">
    <source>
        <dbReference type="Proteomes" id="UP000252985"/>
    </source>
</evidence>
<protein>
    <submittedName>
        <fullName evidence="2">Uncharacterized protein</fullName>
    </submittedName>
</protein>
<feature type="region of interest" description="Disordered" evidence="1">
    <location>
        <begin position="23"/>
        <end position="104"/>
    </location>
</feature>
<proteinExistence type="predicted"/>
<reference evidence="2 3" key="1">
    <citation type="submission" date="2018-07" db="EMBL/GenBank/DDBJ databases">
        <title>Genome sequences of Haloplanus sp. CBA1112.</title>
        <authorList>
            <person name="Kim Y.B."/>
            <person name="Roh S.W."/>
        </authorList>
    </citation>
    <scope>NUCLEOTIDE SEQUENCE [LARGE SCALE GENOMIC DNA]</scope>
    <source>
        <strain evidence="2 3">CBA1112</strain>
    </source>
</reference>
<dbReference type="EMBL" id="CP031148">
    <property type="protein sequence ID" value="AXG11078.1"/>
    <property type="molecule type" value="Genomic_DNA"/>
</dbReference>
<accession>A0A345EFV6</accession>
<feature type="compositionally biased region" description="Acidic residues" evidence="1">
    <location>
        <begin position="79"/>
        <end position="89"/>
    </location>
</feature>
<feature type="compositionally biased region" description="Basic and acidic residues" evidence="1">
    <location>
        <begin position="32"/>
        <end position="78"/>
    </location>
</feature>
<evidence type="ECO:0000313" key="2">
    <source>
        <dbReference type="EMBL" id="AXG11078.1"/>
    </source>
</evidence>
<sequence>MLADRRPFSLVFHASEFLLDLPAERRRQRRLARPEYSHDERHADDDGERLDALDRPRRGPVVDRDARRIEQPERRVDDADAPNEDEPGDDDAHERQGGASDALE</sequence>
<dbReference type="KEGG" id="haq:DU484_15140"/>
<gene>
    <name evidence="2" type="ORF">DU484_15140</name>
</gene>
<evidence type="ECO:0000256" key="1">
    <source>
        <dbReference type="SAM" id="MobiDB-lite"/>
    </source>
</evidence>
<dbReference type="AlphaFoldDB" id="A0A345EFV6"/>